<dbReference type="AlphaFoldDB" id="X1QKK2"/>
<evidence type="ECO:0000313" key="1">
    <source>
        <dbReference type="EMBL" id="GAI43804.1"/>
    </source>
</evidence>
<comment type="caution">
    <text evidence="1">The sequence shown here is derived from an EMBL/GenBank/DDBJ whole genome shotgun (WGS) entry which is preliminary data.</text>
</comment>
<sequence length="115" mass="13774">DHLDSIDHAAHRFLYMAKRYKTLGDMARTLGLQKLGELPNDQQEAIIHELQSLRTELVDLTCEFQRLWLKRNKFPKLDFNLERLQERLISQAQRRDSILFDPQDLEVMHQAFLWL</sequence>
<protein>
    <submittedName>
        <fullName evidence="1">Uncharacterized protein</fullName>
    </submittedName>
</protein>
<feature type="non-terminal residue" evidence="1">
    <location>
        <position position="1"/>
    </location>
</feature>
<dbReference type="EMBL" id="BARV01028016">
    <property type="protein sequence ID" value="GAI43804.1"/>
    <property type="molecule type" value="Genomic_DNA"/>
</dbReference>
<proteinExistence type="predicted"/>
<organism evidence="1">
    <name type="scientific">marine sediment metagenome</name>
    <dbReference type="NCBI Taxonomy" id="412755"/>
    <lineage>
        <taxon>unclassified sequences</taxon>
        <taxon>metagenomes</taxon>
        <taxon>ecological metagenomes</taxon>
    </lineage>
</organism>
<gene>
    <name evidence="1" type="ORF">S06H3_44958</name>
</gene>
<accession>X1QKK2</accession>
<name>X1QKK2_9ZZZZ</name>
<reference evidence="1" key="1">
    <citation type="journal article" date="2014" name="Front. Microbiol.">
        <title>High frequency of phylogenetically diverse reductive dehalogenase-homologous genes in deep subseafloor sedimentary metagenomes.</title>
        <authorList>
            <person name="Kawai M."/>
            <person name="Futagami T."/>
            <person name="Toyoda A."/>
            <person name="Takaki Y."/>
            <person name="Nishi S."/>
            <person name="Hori S."/>
            <person name="Arai W."/>
            <person name="Tsubouchi T."/>
            <person name="Morono Y."/>
            <person name="Uchiyama I."/>
            <person name="Ito T."/>
            <person name="Fujiyama A."/>
            <person name="Inagaki F."/>
            <person name="Takami H."/>
        </authorList>
    </citation>
    <scope>NUCLEOTIDE SEQUENCE</scope>
    <source>
        <strain evidence="1">Expedition CK06-06</strain>
    </source>
</reference>